<dbReference type="InterPro" id="IPR024975">
    <property type="entry name" value="NOV_C"/>
</dbReference>
<evidence type="ECO:0000313" key="2">
    <source>
        <dbReference type="EMBL" id="KOY15575.1"/>
    </source>
</evidence>
<dbReference type="AlphaFoldDB" id="A0A0N0C4B9"/>
<gene>
    <name evidence="2" type="ORF">AMS66_16230</name>
</gene>
<dbReference type="OrthoDB" id="9781481at2"/>
<dbReference type="GO" id="GO:0003677">
    <property type="term" value="F:DNA binding"/>
    <property type="evidence" value="ECO:0007669"/>
    <property type="project" value="InterPro"/>
</dbReference>
<evidence type="ECO:0000259" key="1">
    <source>
        <dbReference type="Pfam" id="PF13020"/>
    </source>
</evidence>
<dbReference type="Pfam" id="PF13020">
    <property type="entry name" value="NOV_C"/>
    <property type="match status" value="1"/>
</dbReference>
<dbReference type="SUPFAM" id="SSF56349">
    <property type="entry name" value="DNA breaking-rejoining enzymes"/>
    <property type="match status" value="1"/>
</dbReference>
<dbReference type="PATRIC" id="fig|1705561.3.peg.3317"/>
<feature type="domain" description="Protein NO VEIN C-terminal" evidence="1">
    <location>
        <begin position="341"/>
        <end position="433"/>
    </location>
</feature>
<name>A0A0N0C4B9_9BACL</name>
<protein>
    <recommendedName>
        <fullName evidence="1">Protein NO VEIN C-terminal domain-containing protein</fullName>
    </recommendedName>
</protein>
<dbReference type="Proteomes" id="UP000037688">
    <property type="component" value="Unassembled WGS sequence"/>
</dbReference>
<dbReference type="EMBL" id="LITU01000060">
    <property type="protein sequence ID" value="KOY15575.1"/>
    <property type="molecule type" value="Genomic_DNA"/>
</dbReference>
<evidence type="ECO:0000313" key="3">
    <source>
        <dbReference type="Proteomes" id="UP000037688"/>
    </source>
</evidence>
<dbReference type="InterPro" id="IPR011010">
    <property type="entry name" value="DNA_brk_join_enz"/>
</dbReference>
<comment type="caution">
    <text evidence="2">The sequence shown here is derived from an EMBL/GenBank/DDBJ whole genome shotgun (WGS) entry which is preliminary data.</text>
</comment>
<dbReference type="RefSeq" id="WP_053781788.1">
    <property type="nucleotide sequence ID" value="NZ_LITU01000060.1"/>
</dbReference>
<proteinExistence type="predicted"/>
<accession>A0A0N0C4B9</accession>
<keyword evidence="3" id="KW-1185">Reference proteome</keyword>
<sequence length="466" mass="54470">MKKSPMTIISSLHNDSKQIISNYLKLHSESSYKQYLSSIADIFSFTQKENVRNLTFNDYLPIYQKYINDEQKTTQDLYKESFFKYLYANDLIVPDGFNEIWLKDDLIRHFLKKMSDAEGSSKDEKFSYENSLSFSEVLKIDKLLDQEFTKFDTLRMAFVWYLLFETECSVREILMLTSDDYRDGEIVTYKNTRYVVPDRYKNVFEHLSEKQYNGFKNLNSIVSKLGILAGISDLKPIRIKNARKVNMIKCGGCNQNITNLSTNWSSVNNRIICVKCADSLKKKHNNIVEEAIEKNEIELVSEESLRASSVMFTFDELRSKVTHVIDYLKLHEFQMQIGKLGEAYVFEHELQKLKDTPYFTLVDDSKAADPNNGYDILSYDDDGNIIFIEVKTTIKESSDFYISQHEVNTARECQTRGGKYLIYRVGNILGEKEHITLEIIDNILDTALYELEPFNYKVRKKKNIEY</sequence>
<organism evidence="2 3">
    <name type="scientific">Paenibacillus xylanivorans</name>
    <dbReference type="NCBI Taxonomy" id="1705561"/>
    <lineage>
        <taxon>Bacteria</taxon>
        <taxon>Bacillati</taxon>
        <taxon>Bacillota</taxon>
        <taxon>Bacilli</taxon>
        <taxon>Bacillales</taxon>
        <taxon>Paenibacillaceae</taxon>
        <taxon>Paenibacillus</taxon>
    </lineage>
</organism>
<reference evidence="2 3" key="1">
    <citation type="submission" date="2015-08" db="EMBL/GenBank/DDBJ databases">
        <title>Draft genome sequence of cellulolytic and xylanolytic Paenibacillus sp. A59, isolated from a decaying forest soil from Patagonia, Argentina.</title>
        <authorList>
            <person name="Ghio S."/>
            <person name="Caceres A.M."/>
            <person name="Talia P."/>
            <person name="Grasso D."/>
            <person name="Campos E."/>
        </authorList>
    </citation>
    <scope>NUCLEOTIDE SEQUENCE [LARGE SCALE GENOMIC DNA]</scope>
    <source>
        <strain evidence="2 3">A59</strain>
    </source>
</reference>